<dbReference type="AlphaFoldDB" id="A0A8T0TI69"/>
<proteinExistence type="predicted"/>
<reference evidence="1" key="1">
    <citation type="submission" date="2020-05" db="EMBL/GenBank/DDBJ databases">
        <title>WGS assembly of Panicum virgatum.</title>
        <authorList>
            <person name="Lovell J.T."/>
            <person name="Jenkins J."/>
            <person name="Shu S."/>
            <person name="Juenger T.E."/>
            <person name="Schmutz J."/>
        </authorList>
    </citation>
    <scope>NUCLEOTIDE SEQUENCE</scope>
    <source>
        <strain evidence="1">AP13</strain>
    </source>
</reference>
<organism evidence="1 2">
    <name type="scientific">Panicum virgatum</name>
    <name type="common">Blackwell switchgrass</name>
    <dbReference type="NCBI Taxonomy" id="38727"/>
    <lineage>
        <taxon>Eukaryota</taxon>
        <taxon>Viridiplantae</taxon>
        <taxon>Streptophyta</taxon>
        <taxon>Embryophyta</taxon>
        <taxon>Tracheophyta</taxon>
        <taxon>Spermatophyta</taxon>
        <taxon>Magnoliopsida</taxon>
        <taxon>Liliopsida</taxon>
        <taxon>Poales</taxon>
        <taxon>Poaceae</taxon>
        <taxon>PACMAD clade</taxon>
        <taxon>Panicoideae</taxon>
        <taxon>Panicodae</taxon>
        <taxon>Paniceae</taxon>
        <taxon>Panicinae</taxon>
        <taxon>Panicum</taxon>
        <taxon>Panicum sect. Hiantes</taxon>
    </lineage>
</organism>
<protein>
    <submittedName>
        <fullName evidence="1">Uncharacterized protein</fullName>
    </submittedName>
</protein>
<dbReference type="Proteomes" id="UP000823388">
    <property type="component" value="Chromosome 4K"/>
</dbReference>
<name>A0A8T0TI69_PANVG</name>
<dbReference type="EMBL" id="CM029043">
    <property type="protein sequence ID" value="KAG2608825.1"/>
    <property type="molecule type" value="Genomic_DNA"/>
</dbReference>
<evidence type="ECO:0000313" key="2">
    <source>
        <dbReference type="Proteomes" id="UP000823388"/>
    </source>
</evidence>
<comment type="caution">
    <text evidence="1">The sequence shown here is derived from an EMBL/GenBank/DDBJ whole genome shotgun (WGS) entry which is preliminary data.</text>
</comment>
<evidence type="ECO:0000313" key="1">
    <source>
        <dbReference type="EMBL" id="KAG2608825.1"/>
    </source>
</evidence>
<accession>A0A8T0TI69</accession>
<sequence length="106" mass="12030">MDGEGDSRDPTEILPVRFHCGGQFDFVDDDLKYVGGGVYMSYLDRDKLSVPELRSFLGDHVDLSEQDKVEFHWLFPGSDLGLGLRRIADDKNMSVHGRLHFRGWSG</sequence>
<gene>
    <name evidence="1" type="ORF">PVAP13_4KG012181</name>
</gene>
<keyword evidence="2" id="KW-1185">Reference proteome</keyword>